<dbReference type="AlphaFoldDB" id="K2R685"/>
<evidence type="ECO:0000313" key="2">
    <source>
        <dbReference type="EMBL" id="EKG17906.1"/>
    </source>
</evidence>
<feature type="transmembrane region" description="Helical" evidence="1">
    <location>
        <begin position="32"/>
        <end position="58"/>
    </location>
</feature>
<keyword evidence="1" id="KW-0472">Membrane</keyword>
<gene>
    <name evidence="2" type="ORF">MPH_04855</name>
</gene>
<dbReference type="HOGENOM" id="CLU_1907092_0_0_1"/>
<dbReference type="Proteomes" id="UP000007129">
    <property type="component" value="Unassembled WGS sequence"/>
</dbReference>
<organism evidence="2 3">
    <name type="scientific">Macrophomina phaseolina (strain MS6)</name>
    <name type="common">Charcoal rot fungus</name>
    <dbReference type="NCBI Taxonomy" id="1126212"/>
    <lineage>
        <taxon>Eukaryota</taxon>
        <taxon>Fungi</taxon>
        <taxon>Dikarya</taxon>
        <taxon>Ascomycota</taxon>
        <taxon>Pezizomycotina</taxon>
        <taxon>Dothideomycetes</taxon>
        <taxon>Dothideomycetes incertae sedis</taxon>
        <taxon>Botryosphaeriales</taxon>
        <taxon>Botryosphaeriaceae</taxon>
        <taxon>Macrophomina</taxon>
    </lineage>
</organism>
<protein>
    <submittedName>
        <fullName evidence="2">Uncharacterized protein</fullName>
    </submittedName>
</protein>
<name>K2R685_MACPH</name>
<sequence length="133" mass="14206">MPPWKSVNMVWSVGISFAGSPVKLSDRDFSSFCALATVLSPSMAAWLAPVSWAIFWLFSRMVTPESTTVRRLALSALKTSLLAASGPDSCDIMAMVLAISFCCTRMLLPMPLKRATPPSLAAAAATVAFSCLE</sequence>
<evidence type="ECO:0000313" key="3">
    <source>
        <dbReference type="Proteomes" id="UP000007129"/>
    </source>
</evidence>
<reference evidence="2 3" key="1">
    <citation type="journal article" date="2012" name="BMC Genomics">
        <title>Tools to kill: Genome of one of the most destructive plant pathogenic fungi Macrophomina phaseolina.</title>
        <authorList>
            <person name="Islam M.S."/>
            <person name="Haque M.S."/>
            <person name="Islam M.M."/>
            <person name="Emdad E.M."/>
            <person name="Halim A."/>
            <person name="Hossen Q.M.M."/>
            <person name="Hossain M.Z."/>
            <person name="Ahmed B."/>
            <person name="Rahim S."/>
            <person name="Rahman M.S."/>
            <person name="Alam M.M."/>
            <person name="Hou S."/>
            <person name="Wan X."/>
            <person name="Saito J.A."/>
            <person name="Alam M."/>
        </authorList>
    </citation>
    <scope>NUCLEOTIDE SEQUENCE [LARGE SCALE GENOMIC DNA]</scope>
    <source>
        <strain evidence="2 3">MS6</strain>
    </source>
</reference>
<keyword evidence="1" id="KW-0812">Transmembrane</keyword>
<proteinExistence type="predicted"/>
<dbReference type="EMBL" id="AHHD01000221">
    <property type="protein sequence ID" value="EKG17906.1"/>
    <property type="molecule type" value="Genomic_DNA"/>
</dbReference>
<evidence type="ECO:0000256" key="1">
    <source>
        <dbReference type="SAM" id="Phobius"/>
    </source>
</evidence>
<dbReference type="VEuPathDB" id="FungiDB:MPH_04855"/>
<keyword evidence="1" id="KW-1133">Transmembrane helix</keyword>
<comment type="caution">
    <text evidence="2">The sequence shown here is derived from an EMBL/GenBank/DDBJ whole genome shotgun (WGS) entry which is preliminary data.</text>
</comment>
<accession>K2R685</accession>
<dbReference type="InParanoid" id="K2R685"/>